<dbReference type="EMBL" id="DF973356">
    <property type="protein sequence ID" value="GAU27522.1"/>
    <property type="molecule type" value="Genomic_DNA"/>
</dbReference>
<accession>A0A2Z6MQS5</accession>
<gene>
    <name evidence="2" type="ORF">TSUD_147170</name>
</gene>
<name>A0A2Z6MQS5_TRISU</name>
<evidence type="ECO:0000313" key="2">
    <source>
        <dbReference type="EMBL" id="GAU27522.1"/>
    </source>
</evidence>
<protein>
    <submittedName>
        <fullName evidence="2">Uncharacterized protein</fullName>
    </submittedName>
</protein>
<evidence type="ECO:0000256" key="1">
    <source>
        <dbReference type="SAM" id="MobiDB-lite"/>
    </source>
</evidence>
<dbReference type="Proteomes" id="UP000242715">
    <property type="component" value="Unassembled WGS sequence"/>
</dbReference>
<sequence length="174" mass="19489">MVSPPSDAAETAHPEHEDTQMEIHGNDVVRQMEVEEMERKGDEDTSKVRRLTWVNPYEGKHEPKKFSGGPSDKTVLLEYRSTPHIARCVYNGFAWIYDHFEDTSGSLNDEFLLDNPRATKYESTNGLASICDILNGLMINDEVPNGSHIYKELESACTLTFVPNQGGPGSSSQR</sequence>
<reference evidence="3" key="1">
    <citation type="journal article" date="2017" name="Front. Plant Sci.">
        <title>Climate Clever Clovers: New Paradigm to Reduce the Environmental Footprint of Ruminants by Breeding Low Methanogenic Forages Utilizing Haplotype Variation.</title>
        <authorList>
            <person name="Kaur P."/>
            <person name="Appels R."/>
            <person name="Bayer P.E."/>
            <person name="Keeble-Gagnere G."/>
            <person name="Wang J."/>
            <person name="Hirakawa H."/>
            <person name="Shirasawa K."/>
            <person name="Vercoe P."/>
            <person name="Stefanova K."/>
            <person name="Durmic Z."/>
            <person name="Nichols P."/>
            <person name="Revell C."/>
            <person name="Isobe S.N."/>
            <person name="Edwards D."/>
            <person name="Erskine W."/>
        </authorList>
    </citation>
    <scope>NUCLEOTIDE SEQUENCE [LARGE SCALE GENOMIC DNA]</scope>
    <source>
        <strain evidence="3">cv. Daliak</strain>
    </source>
</reference>
<feature type="region of interest" description="Disordered" evidence="1">
    <location>
        <begin position="1"/>
        <end position="24"/>
    </location>
</feature>
<proteinExistence type="predicted"/>
<dbReference type="AlphaFoldDB" id="A0A2Z6MQS5"/>
<organism evidence="2 3">
    <name type="scientific">Trifolium subterraneum</name>
    <name type="common">Subterranean clover</name>
    <dbReference type="NCBI Taxonomy" id="3900"/>
    <lineage>
        <taxon>Eukaryota</taxon>
        <taxon>Viridiplantae</taxon>
        <taxon>Streptophyta</taxon>
        <taxon>Embryophyta</taxon>
        <taxon>Tracheophyta</taxon>
        <taxon>Spermatophyta</taxon>
        <taxon>Magnoliopsida</taxon>
        <taxon>eudicotyledons</taxon>
        <taxon>Gunneridae</taxon>
        <taxon>Pentapetalae</taxon>
        <taxon>rosids</taxon>
        <taxon>fabids</taxon>
        <taxon>Fabales</taxon>
        <taxon>Fabaceae</taxon>
        <taxon>Papilionoideae</taxon>
        <taxon>50 kb inversion clade</taxon>
        <taxon>NPAAA clade</taxon>
        <taxon>Hologalegina</taxon>
        <taxon>IRL clade</taxon>
        <taxon>Trifolieae</taxon>
        <taxon>Trifolium</taxon>
    </lineage>
</organism>
<feature type="compositionally biased region" description="Basic and acidic residues" evidence="1">
    <location>
        <begin position="10"/>
        <end position="24"/>
    </location>
</feature>
<evidence type="ECO:0000313" key="3">
    <source>
        <dbReference type="Proteomes" id="UP000242715"/>
    </source>
</evidence>
<keyword evidence="3" id="KW-1185">Reference proteome</keyword>